<reference evidence="2" key="2">
    <citation type="submission" date="2025-08" db="UniProtKB">
        <authorList>
            <consortium name="Ensembl"/>
        </authorList>
    </citation>
    <scope>IDENTIFICATION</scope>
</reference>
<sequence>RLYVSKSLTEPSRNGRQRSPVAMTELSDDFTWMNENLHRHICSLPNIYYHEKEYHRIVLKNRFNEVDR</sequence>
<proteinExistence type="predicted"/>
<dbReference type="AlphaFoldDB" id="A0AAY4BT06"/>
<accession>A0AAY4BT06</accession>
<reference evidence="2 3" key="1">
    <citation type="submission" date="2020-06" db="EMBL/GenBank/DDBJ databases">
        <authorList>
            <consortium name="Wellcome Sanger Institute Data Sharing"/>
        </authorList>
    </citation>
    <scope>NUCLEOTIDE SEQUENCE [LARGE SCALE GENOMIC DNA]</scope>
</reference>
<evidence type="ECO:0000313" key="2">
    <source>
        <dbReference type="Ensembl" id="ENSDCDP00010024070.1"/>
    </source>
</evidence>
<keyword evidence="3" id="KW-1185">Reference proteome</keyword>
<protein>
    <submittedName>
        <fullName evidence="2">Uncharacterized protein</fullName>
    </submittedName>
</protein>
<evidence type="ECO:0000256" key="1">
    <source>
        <dbReference type="SAM" id="MobiDB-lite"/>
    </source>
</evidence>
<name>A0AAY4BT06_9TELE</name>
<organism evidence="2 3">
    <name type="scientific">Denticeps clupeoides</name>
    <name type="common">denticle herring</name>
    <dbReference type="NCBI Taxonomy" id="299321"/>
    <lineage>
        <taxon>Eukaryota</taxon>
        <taxon>Metazoa</taxon>
        <taxon>Chordata</taxon>
        <taxon>Craniata</taxon>
        <taxon>Vertebrata</taxon>
        <taxon>Euteleostomi</taxon>
        <taxon>Actinopterygii</taxon>
        <taxon>Neopterygii</taxon>
        <taxon>Teleostei</taxon>
        <taxon>Clupei</taxon>
        <taxon>Clupeiformes</taxon>
        <taxon>Denticipitoidei</taxon>
        <taxon>Denticipitidae</taxon>
        <taxon>Denticeps</taxon>
    </lineage>
</organism>
<feature type="region of interest" description="Disordered" evidence="1">
    <location>
        <begin position="1"/>
        <end position="20"/>
    </location>
</feature>
<dbReference type="Proteomes" id="UP000694580">
    <property type="component" value="Chromosome 6"/>
</dbReference>
<dbReference type="Ensembl" id="ENSDCDT00010029734.1">
    <property type="protein sequence ID" value="ENSDCDP00010024070.1"/>
    <property type="gene ID" value="ENSDCDG00010015238.1"/>
</dbReference>
<reference evidence="2" key="3">
    <citation type="submission" date="2025-09" db="UniProtKB">
        <authorList>
            <consortium name="Ensembl"/>
        </authorList>
    </citation>
    <scope>IDENTIFICATION</scope>
</reference>
<feature type="compositionally biased region" description="Polar residues" evidence="1">
    <location>
        <begin position="1"/>
        <end position="14"/>
    </location>
</feature>
<evidence type="ECO:0000313" key="3">
    <source>
        <dbReference type="Proteomes" id="UP000694580"/>
    </source>
</evidence>